<comment type="caution">
    <text evidence="4">The sequence shown here is derived from an EMBL/GenBank/DDBJ whole genome shotgun (WGS) entry which is preliminary data.</text>
</comment>
<evidence type="ECO:0000256" key="1">
    <source>
        <dbReference type="ARBA" id="ARBA00010617"/>
    </source>
</evidence>
<dbReference type="GO" id="GO:0004497">
    <property type="term" value="F:monooxygenase activity"/>
    <property type="evidence" value="ECO:0007669"/>
    <property type="project" value="InterPro"/>
</dbReference>
<evidence type="ECO:0000256" key="3">
    <source>
        <dbReference type="ARBA" id="ARBA00023004"/>
    </source>
</evidence>
<dbReference type="EMBL" id="JAVXUO010000029">
    <property type="protein sequence ID" value="KAK2996009.1"/>
    <property type="molecule type" value="Genomic_DNA"/>
</dbReference>
<dbReference type="InterPro" id="IPR036396">
    <property type="entry name" value="Cyt_P450_sf"/>
</dbReference>
<keyword evidence="3" id="KW-0408">Iron</keyword>
<dbReference type="InterPro" id="IPR001128">
    <property type="entry name" value="Cyt_P450"/>
</dbReference>
<dbReference type="AlphaFoldDB" id="A0AA88S1G5"/>
<evidence type="ECO:0000313" key="5">
    <source>
        <dbReference type="Proteomes" id="UP001187471"/>
    </source>
</evidence>
<keyword evidence="2" id="KW-0479">Metal-binding</keyword>
<dbReference type="SUPFAM" id="SSF48264">
    <property type="entry name" value="Cytochrome P450"/>
    <property type="match status" value="1"/>
</dbReference>
<evidence type="ECO:0000313" key="4">
    <source>
        <dbReference type="EMBL" id="KAK2996009.1"/>
    </source>
</evidence>
<dbReference type="GO" id="GO:0020037">
    <property type="term" value="F:heme binding"/>
    <property type="evidence" value="ECO:0007669"/>
    <property type="project" value="InterPro"/>
</dbReference>
<dbReference type="Proteomes" id="UP001187471">
    <property type="component" value="Unassembled WGS sequence"/>
</dbReference>
<evidence type="ECO:0008006" key="6">
    <source>
        <dbReference type="Google" id="ProtNLM"/>
    </source>
</evidence>
<dbReference type="GO" id="GO:0016705">
    <property type="term" value="F:oxidoreductase activity, acting on paired donors, with incorporation or reduction of molecular oxygen"/>
    <property type="evidence" value="ECO:0007669"/>
    <property type="project" value="InterPro"/>
</dbReference>
<evidence type="ECO:0000256" key="2">
    <source>
        <dbReference type="ARBA" id="ARBA00022723"/>
    </source>
</evidence>
<accession>A0AA88S1G5</accession>
<dbReference type="PANTHER" id="PTHR47950">
    <property type="entry name" value="CYTOCHROME P450, FAMILY 76, SUBFAMILY C, POLYPEPTIDE 5-RELATED"/>
    <property type="match status" value="1"/>
</dbReference>
<gene>
    <name evidence="4" type="ORF">RJ640_013899</name>
</gene>
<dbReference type="GO" id="GO:0005506">
    <property type="term" value="F:iron ion binding"/>
    <property type="evidence" value="ECO:0007669"/>
    <property type="project" value="InterPro"/>
</dbReference>
<comment type="similarity">
    <text evidence="1">Belongs to the cytochrome P450 family.</text>
</comment>
<organism evidence="4 5">
    <name type="scientific">Escallonia rubra</name>
    <dbReference type="NCBI Taxonomy" id="112253"/>
    <lineage>
        <taxon>Eukaryota</taxon>
        <taxon>Viridiplantae</taxon>
        <taxon>Streptophyta</taxon>
        <taxon>Embryophyta</taxon>
        <taxon>Tracheophyta</taxon>
        <taxon>Spermatophyta</taxon>
        <taxon>Magnoliopsida</taxon>
        <taxon>eudicotyledons</taxon>
        <taxon>Gunneridae</taxon>
        <taxon>Pentapetalae</taxon>
        <taxon>asterids</taxon>
        <taxon>campanulids</taxon>
        <taxon>Escalloniales</taxon>
        <taxon>Escalloniaceae</taxon>
        <taxon>Escallonia</taxon>
    </lineage>
</organism>
<sequence length="69" mass="7722">MVVGYVPFLIPRKAIHGTSFMGYDIPKGTQALVNAWAIGRDPKCWDDPLSFKPGKTVLTFTLYPFGTWC</sequence>
<proteinExistence type="inferred from homology"/>
<keyword evidence="5" id="KW-1185">Reference proteome</keyword>
<dbReference type="PANTHER" id="PTHR47950:SF14">
    <property type="entry name" value="CYTOCHROME P450 76A2-LIKE ISOFORM X1"/>
    <property type="match status" value="1"/>
</dbReference>
<protein>
    <recommendedName>
        <fullName evidence="6">Cytochrome P450</fullName>
    </recommendedName>
</protein>
<reference evidence="4" key="1">
    <citation type="submission" date="2022-12" db="EMBL/GenBank/DDBJ databases">
        <title>Draft genome assemblies for two species of Escallonia (Escalloniales).</title>
        <authorList>
            <person name="Chanderbali A."/>
            <person name="Dervinis C."/>
            <person name="Anghel I."/>
            <person name="Soltis D."/>
            <person name="Soltis P."/>
            <person name="Zapata F."/>
        </authorList>
    </citation>
    <scope>NUCLEOTIDE SEQUENCE</scope>
    <source>
        <strain evidence="4">UCBG92.1500</strain>
        <tissue evidence="4">Leaf</tissue>
    </source>
</reference>
<name>A0AA88S1G5_9ASTE</name>
<dbReference type="Gene3D" id="1.10.630.10">
    <property type="entry name" value="Cytochrome P450"/>
    <property type="match status" value="1"/>
</dbReference>
<dbReference type="Pfam" id="PF00067">
    <property type="entry name" value="p450"/>
    <property type="match status" value="1"/>
</dbReference>